<dbReference type="Proteomes" id="UP000192906">
    <property type="component" value="Unassembled WGS sequence"/>
</dbReference>
<dbReference type="InterPro" id="IPR029044">
    <property type="entry name" value="Nucleotide-diphossugar_trans"/>
</dbReference>
<sequence>MIPNFFHFVFGLKKQTEPLHLVHALAIISCAKVNKPVKIFFHYQHEPHGPYWEVVRPLVKLIKVVPPDNIFGIPITHYAHQADIIRLNALLEFGGVYADMDTIFVNPLSPDLFTKPFVMGQQGEMGLCNAFMMSSRQSRFAKRWLDGHSSAFKGGKPGTPEWDNHSVYFPGQLAKAIPLDIHIEPQSSFFKHLFTKAGVDQLFEKKDTDFKNVYSMHLWENITWKDYLSKLTPGRIESKDTTYNCIARRFLDEI</sequence>
<dbReference type="RefSeq" id="WP_085103166.1">
    <property type="nucleotide sequence ID" value="NZ_FWZU01000004.1"/>
</dbReference>
<organism evidence="1 2">
    <name type="scientific">Desulfovibrio gilichinskyi</name>
    <dbReference type="NCBI Taxonomy" id="1519643"/>
    <lineage>
        <taxon>Bacteria</taxon>
        <taxon>Pseudomonadati</taxon>
        <taxon>Thermodesulfobacteriota</taxon>
        <taxon>Desulfovibrionia</taxon>
        <taxon>Desulfovibrionales</taxon>
        <taxon>Desulfovibrionaceae</taxon>
        <taxon>Desulfovibrio</taxon>
    </lineage>
</organism>
<dbReference type="OrthoDB" id="9802987at2"/>
<reference evidence="2" key="1">
    <citation type="submission" date="2017-04" db="EMBL/GenBank/DDBJ databases">
        <authorList>
            <person name="Varghese N."/>
            <person name="Submissions S."/>
        </authorList>
    </citation>
    <scope>NUCLEOTIDE SEQUENCE [LARGE SCALE GENOMIC DNA]</scope>
    <source>
        <strain evidence="2">K3S</strain>
    </source>
</reference>
<proteinExistence type="predicted"/>
<keyword evidence="1" id="KW-0808">Transferase</keyword>
<protein>
    <submittedName>
        <fullName evidence="1">Glycosyltransferase sugar-binding region containing DXD motif-containing protein</fullName>
    </submittedName>
</protein>
<dbReference type="PANTHER" id="PTHR46830:SF2">
    <property type="entry name" value="ALPHA-1,4-N-ACETYLGLUCOSAMINYLTRANSFERASE"/>
    <property type="match status" value="1"/>
</dbReference>
<gene>
    <name evidence="1" type="ORF">SAMN06295933_2761</name>
</gene>
<evidence type="ECO:0000313" key="1">
    <source>
        <dbReference type="EMBL" id="SMF29077.1"/>
    </source>
</evidence>
<dbReference type="STRING" id="1519643.SAMN06295933_2761"/>
<keyword evidence="2" id="KW-1185">Reference proteome</keyword>
<dbReference type="GO" id="GO:0016740">
    <property type="term" value="F:transferase activity"/>
    <property type="evidence" value="ECO:0007669"/>
    <property type="project" value="UniProtKB-KW"/>
</dbReference>
<evidence type="ECO:0000313" key="2">
    <source>
        <dbReference type="Proteomes" id="UP000192906"/>
    </source>
</evidence>
<dbReference type="Gene3D" id="3.90.550.20">
    <property type="match status" value="1"/>
</dbReference>
<dbReference type="Pfam" id="PF04488">
    <property type="entry name" value="Gly_transf_sug"/>
    <property type="match status" value="1"/>
</dbReference>
<dbReference type="AlphaFoldDB" id="A0A1X7E8S7"/>
<dbReference type="SUPFAM" id="SSF53448">
    <property type="entry name" value="Nucleotide-diphospho-sugar transferases"/>
    <property type="match status" value="1"/>
</dbReference>
<name>A0A1X7E8S7_9BACT</name>
<accession>A0A1X7E8S7</accession>
<dbReference type="PANTHER" id="PTHR46830">
    <property type="entry name" value="TRANSFERASE, PUTATIVE-RELATED"/>
    <property type="match status" value="1"/>
</dbReference>
<dbReference type="EMBL" id="FWZU01000004">
    <property type="protein sequence ID" value="SMF29077.1"/>
    <property type="molecule type" value="Genomic_DNA"/>
</dbReference>
<dbReference type="InterPro" id="IPR007577">
    <property type="entry name" value="GlycoTrfase_DXD_sugar-bd_CS"/>
</dbReference>